<dbReference type="RefSeq" id="XP_040684498.1">
    <property type="nucleotide sequence ID" value="XM_040836356.1"/>
</dbReference>
<feature type="region of interest" description="Disordered" evidence="1">
    <location>
        <begin position="182"/>
        <end position="209"/>
    </location>
</feature>
<gene>
    <name evidence="3" type="ORF">ASPWEDRAFT_44800</name>
</gene>
<keyword evidence="2" id="KW-0732">Signal</keyword>
<dbReference type="GeneID" id="63752204"/>
<evidence type="ECO:0000313" key="3">
    <source>
        <dbReference type="EMBL" id="OJJ30821.1"/>
    </source>
</evidence>
<sequence length="209" mass="21640">MAKLLVLILLTFVFSICSRAQGNSQCAQWCAVNFAPDPGNVCTAPAAHGTGPCYECGPQNTNPDKVLCNKACANIKTDPNNCGSCGNVCPSGNCQNGKCTCVGKTCGTFQQCHTGGCVCFSTTEGIGACGSGVSCGPLKTCQSSSECASGEKCVVQSCCGRNVCHPIQPNCQAATRKRRGGPEYVVRRDSGFSTGERRDLADTSTGEPI</sequence>
<evidence type="ECO:0000256" key="1">
    <source>
        <dbReference type="SAM" id="MobiDB-lite"/>
    </source>
</evidence>
<evidence type="ECO:0000313" key="4">
    <source>
        <dbReference type="Proteomes" id="UP000184383"/>
    </source>
</evidence>
<accession>A0A1L9R7C4</accession>
<evidence type="ECO:0000256" key="2">
    <source>
        <dbReference type="SAM" id="SignalP"/>
    </source>
</evidence>
<dbReference type="VEuPathDB" id="FungiDB:ASPWEDRAFT_44800"/>
<reference evidence="4" key="1">
    <citation type="journal article" date="2017" name="Genome Biol.">
        <title>Comparative genomics reveals high biological diversity and specific adaptations in the industrially and medically important fungal genus Aspergillus.</title>
        <authorList>
            <person name="de Vries R.P."/>
            <person name="Riley R."/>
            <person name="Wiebenga A."/>
            <person name="Aguilar-Osorio G."/>
            <person name="Amillis S."/>
            <person name="Uchima C.A."/>
            <person name="Anderluh G."/>
            <person name="Asadollahi M."/>
            <person name="Askin M."/>
            <person name="Barry K."/>
            <person name="Battaglia E."/>
            <person name="Bayram O."/>
            <person name="Benocci T."/>
            <person name="Braus-Stromeyer S.A."/>
            <person name="Caldana C."/>
            <person name="Canovas D."/>
            <person name="Cerqueira G.C."/>
            <person name="Chen F."/>
            <person name="Chen W."/>
            <person name="Choi C."/>
            <person name="Clum A."/>
            <person name="Dos Santos R.A."/>
            <person name="Damasio A.R."/>
            <person name="Diallinas G."/>
            <person name="Emri T."/>
            <person name="Fekete E."/>
            <person name="Flipphi M."/>
            <person name="Freyberg S."/>
            <person name="Gallo A."/>
            <person name="Gournas C."/>
            <person name="Habgood R."/>
            <person name="Hainaut M."/>
            <person name="Harispe M.L."/>
            <person name="Henrissat B."/>
            <person name="Hilden K.S."/>
            <person name="Hope R."/>
            <person name="Hossain A."/>
            <person name="Karabika E."/>
            <person name="Karaffa L."/>
            <person name="Karanyi Z."/>
            <person name="Krasevec N."/>
            <person name="Kuo A."/>
            <person name="Kusch H."/>
            <person name="LaButti K."/>
            <person name="Lagendijk E.L."/>
            <person name="Lapidus A."/>
            <person name="Levasseur A."/>
            <person name="Lindquist E."/>
            <person name="Lipzen A."/>
            <person name="Logrieco A.F."/>
            <person name="MacCabe A."/>
            <person name="Maekelae M.R."/>
            <person name="Malavazi I."/>
            <person name="Melin P."/>
            <person name="Meyer V."/>
            <person name="Mielnichuk N."/>
            <person name="Miskei M."/>
            <person name="Molnar A.P."/>
            <person name="Mule G."/>
            <person name="Ngan C.Y."/>
            <person name="Orejas M."/>
            <person name="Orosz E."/>
            <person name="Ouedraogo J.P."/>
            <person name="Overkamp K.M."/>
            <person name="Park H.-S."/>
            <person name="Perrone G."/>
            <person name="Piumi F."/>
            <person name="Punt P.J."/>
            <person name="Ram A.F."/>
            <person name="Ramon A."/>
            <person name="Rauscher S."/>
            <person name="Record E."/>
            <person name="Riano-Pachon D.M."/>
            <person name="Robert V."/>
            <person name="Roehrig J."/>
            <person name="Ruller R."/>
            <person name="Salamov A."/>
            <person name="Salih N.S."/>
            <person name="Samson R.A."/>
            <person name="Sandor E."/>
            <person name="Sanguinetti M."/>
            <person name="Schuetze T."/>
            <person name="Sepcic K."/>
            <person name="Shelest E."/>
            <person name="Sherlock G."/>
            <person name="Sophianopoulou V."/>
            <person name="Squina F.M."/>
            <person name="Sun H."/>
            <person name="Susca A."/>
            <person name="Todd R.B."/>
            <person name="Tsang A."/>
            <person name="Unkles S.E."/>
            <person name="van de Wiele N."/>
            <person name="van Rossen-Uffink D."/>
            <person name="Oliveira J.V."/>
            <person name="Vesth T.C."/>
            <person name="Visser J."/>
            <person name="Yu J.-H."/>
            <person name="Zhou M."/>
            <person name="Andersen M.R."/>
            <person name="Archer D.B."/>
            <person name="Baker S.E."/>
            <person name="Benoit I."/>
            <person name="Brakhage A.A."/>
            <person name="Braus G.H."/>
            <person name="Fischer R."/>
            <person name="Frisvad J.C."/>
            <person name="Goldman G.H."/>
            <person name="Houbraken J."/>
            <person name="Oakley B."/>
            <person name="Pocsi I."/>
            <person name="Scazzocchio C."/>
            <person name="Seiboth B."/>
            <person name="vanKuyk P.A."/>
            <person name="Wortman J."/>
            <person name="Dyer P.S."/>
            <person name="Grigoriev I.V."/>
        </authorList>
    </citation>
    <scope>NUCLEOTIDE SEQUENCE [LARGE SCALE GENOMIC DNA]</scope>
    <source>
        <strain evidence="4">DTO 134E9</strain>
    </source>
</reference>
<name>A0A1L9R7C4_ASPWE</name>
<dbReference type="STRING" id="1073089.A0A1L9R7C4"/>
<keyword evidence="4" id="KW-1185">Reference proteome</keyword>
<dbReference type="Proteomes" id="UP000184383">
    <property type="component" value="Unassembled WGS sequence"/>
</dbReference>
<dbReference type="EMBL" id="KV878216">
    <property type="protein sequence ID" value="OJJ30821.1"/>
    <property type="molecule type" value="Genomic_DNA"/>
</dbReference>
<feature type="compositionally biased region" description="Basic and acidic residues" evidence="1">
    <location>
        <begin position="185"/>
        <end position="201"/>
    </location>
</feature>
<feature type="signal peptide" evidence="2">
    <location>
        <begin position="1"/>
        <end position="20"/>
    </location>
</feature>
<dbReference type="OrthoDB" id="4459381at2759"/>
<dbReference type="AlphaFoldDB" id="A0A1L9R7C4"/>
<organism evidence="3 4">
    <name type="scientific">Aspergillus wentii DTO 134E9</name>
    <dbReference type="NCBI Taxonomy" id="1073089"/>
    <lineage>
        <taxon>Eukaryota</taxon>
        <taxon>Fungi</taxon>
        <taxon>Dikarya</taxon>
        <taxon>Ascomycota</taxon>
        <taxon>Pezizomycotina</taxon>
        <taxon>Eurotiomycetes</taxon>
        <taxon>Eurotiomycetidae</taxon>
        <taxon>Eurotiales</taxon>
        <taxon>Aspergillaceae</taxon>
        <taxon>Aspergillus</taxon>
        <taxon>Aspergillus subgen. Cremei</taxon>
    </lineage>
</organism>
<protein>
    <recommendedName>
        <fullName evidence="5">TNFR-Cys domain-containing protein</fullName>
    </recommendedName>
</protein>
<evidence type="ECO:0008006" key="5">
    <source>
        <dbReference type="Google" id="ProtNLM"/>
    </source>
</evidence>
<proteinExistence type="predicted"/>
<feature type="chain" id="PRO_5012747370" description="TNFR-Cys domain-containing protein" evidence="2">
    <location>
        <begin position="21"/>
        <end position="209"/>
    </location>
</feature>